<dbReference type="PROSITE" id="PS50931">
    <property type="entry name" value="HTH_LYSR"/>
    <property type="match status" value="1"/>
</dbReference>
<dbReference type="PANTHER" id="PTHR30126:SF5">
    <property type="entry name" value="HTH-TYPE TRANSCRIPTIONAL ACTIVATOR CMPR"/>
    <property type="match status" value="1"/>
</dbReference>
<dbReference type="Pfam" id="PF00126">
    <property type="entry name" value="HTH_1"/>
    <property type="match status" value="1"/>
</dbReference>
<protein>
    <submittedName>
        <fullName evidence="6">LysR family transcriptional regulator</fullName>
    </submittedName>
</protein>
<keyword evidence="4" id="KW-0804">Transcription</keyword>
<keyword evidence="7" id="KW-1185">Reference proteome</keyword>
<dbReference type="InterPro" id="IPR000847">
    <property type="entry name" value="LysR_HTH_N"/>
</dbReference>
<dbReference type="KEGG" id="ntt:TAO_1269"/>
<dbReference type="SUPFAM" id="SSF46785">
    <property type="entry name" value="Winged helix' DNA-binding domain"/>
    <property type="match status" value="1"/>
</dbReference>
<evidence type="ECO:0000313" key="6">
    <source>
        <dbReference type="EMBL" id="BAW80639.1"/>
    </source>
</evidence>
<dbReference type="Gene3D" id="3.40.190.290">
    <property type="match status" value="1"/>
</dbReference>
<dbReference type="Proteomes" id="UP000243679">
    <property type="component" value="Chromosome"/>
</dbReference>
<comment type="similarity">
    <text evidence="1">Belongs to the LysR transcriptional regulatory family.</text>
</comment>
<evidence type="ECO:0000256" key="2">
    <source>
        <dbReference type="ARBA" id="ARBA00023015"/>
    </source>
</evidence>
<reference evidence="6 7" key="1">
    <citation type="journal article" date="2017" name="ISME J.">
        <title>An acid-tolerant ammonia-oxidizing ?-proteobacterium from soil.</title>
        <authorList>
            <person name="Hayatsu M."/>
            <person name="Tago K."/>
            <person name="Uchiyama I."/>
            <person name="Toyoda A."/>
            <person name="Wang Y."/>
            <person name="Shimomura Y."/>
            <person name="Okubo T."/>
            <person name="Kurisu F."/>
            <person name="Hirono Y."/>
            <person name="Nonaka K."/>
            <person name="Akiyama H."/>
            <person name="Itoh T."/>
            <person name="Takami H."/>
        </authorList>
    </citation>
    <scope>NUCLEOTIDE SEQUENCE [LARGE SCALE GENOMIC DNA]</scope>
    <source>
        <strain evidence="6 7">TAO100</strain>
    </source>
</reference>
<evidence type="ECO:0000256" key="3">
    <source>
        <dbReference type="ARBA" id="ARBA00023125"/>
    </source>
</evidence>
<name>A0A1Q2SNG1_9GAMM</name>
<dbReference type="SUPFAM" id="SSF53850">
    <property type="entry name" value="Periplasmic binding protein-like II"/>
    <property type="match status" value="1"/>
</dbReference>
<dbReference type="GO" id="GO:0003700">
    <property type="term" value="F:DNA-binding transcription factor activity"/>
    <property type="evidence" value="ECO:0007669"/>
    <property type="project" value="InterPro"/>
</dbReference>
<keyword evidence="3" id="KW-0238">DNA-binding</keyword>
<evidence type="ECO:0000259" key="5">
    <source>
        <dbReference type="PROSITE" id="PS50931"/>
    </source>
</evidence>
<evidence type="ECO:0000256" key="4">
    <source>
        <dbReference type="ARBA" id="ARBA00023163"/>
    </source>
</evidence>
<dbReference type="Gene3D" id="1.10.10.10">
    <property type="entry name" value="Winged helix-like DNA-binding domain superfamily/Winged helix DNA-binding domain"/>
    <property type="match status" value="1"/>
</dbReference>
<dbReference type="PANTHER" id="PTHR30126">
    <property type="entry name" value="HTH-TYPE TRANSCRIPTIONAL REGULATOR"/>
    <property type="match status" value="1"/>
</dbReference>
<organism evidence="6 7">
    <name type="scientific">Candidatus Nitrosoglobus terrae</name>
    <dbReference type="NCBI Taxonomy" id="1630141"/>
    <lineage>
        <taxon>Bacteria</taxon>
        <taxon>Pseudomonadati</taxon>
        <taxon>Pseudomonadota</taxon>
        <taxon>Gammaproteobacteria</taxon>
        <taxon>Chromatiales</taxon>
        <taxon>Chromatiaceae</taxon>
        <taxon>Candidatus Nitrosoglobus</taxon>
    </lineage>
</organism>
<keyword evidence="2" id="KW-0805">Transcription regulation</keyword>
<evidence type="ECO:0000256" key="1">
    <source>
        <dbReference type="ARBA" id="ARBA00009437"/>
    </source>
</evidence>
<feature type="domain" description="HTH lysR-type" evidence="5">
    <location>
        <begin position="33"/>
        <end position="89"/>
    </location>
</feature>
<dbReference type="InterPro" id="IPR036390">
    <property type="entry name" value="WH_DNA-bd_sf"/>
</dbReference>
<accession>A0A1Q2SNG1</accession>
<dbReference type="GO" id="GO:0000976">
    <property type="term" value="F:transcription cis-regulatory region binding"/>
    <property type="evidence" value="ECO:0007669"/>
    <property type="project" value="TreeGrafter"/>
</dbReference>
<evidence type="ECO:0000313" key="7">
    <source>
        <dbReference type="Proteomes" id="UP000243679"/>
    </source>
</evidence>
<dbReference type="InterPro" id="IPR036388">
    <property type="entry name" value="WH-like_DNA-bd_sf"/>
</dbReference>
<proteinExistence type="inferred from homology"/>
<dbReference type="EMBL" id="AP014836">
    <property type="protein sequence ID" value="BAW80639.1"/>
    <property type="molecule type" value="Genomic_DNA"/>
</dbReference>
<dbReference type="CDD" id="cd08419">
    <property type="entry name" value="PBP2_CbbR_RubisCO_like"/>
    <property type="match status" value="1"/>
</dbReference>
<dbReference type="AlphaFoldDB" id="A0A1Q2SNG1"/>
<dbReference type="Pfam" id="PF03466">
    <property type="entry name" value="LysR_substrate"/>
    <property type="match status" value="1"/>
</dbReference>
<dbReference type="InterPro" id="IPR005119">
    <property type="entry name" value="LysR_subst-bd"/>
</dbReference>
<sequence>MISQLIILDFSYDNDRLLSMMKDKELQLARHATLRQLQIFEAMVRHNSFRKAAEELFLTQPTVSIQIKKLSEAIGLPLFEQIGKKIHLTPSGRALYKVCCEIIDSLANLEVEIADLKGLKQGQLKLAVITTAKYFTPRLLGLFCQRYPEIDISLKVTNREKLLERIIQNIDDLYILGRPPQNLAMMFRPFLPNPLVIIAPRTHPLVGATNISLQRVAQERFIIRELGSGTRITLEQLFQRNGLDLNVRMELGSNEAIKEAVASGLGLAILSQHSLAIEGITGQVAEFEPVTTLDVQGFPILRHWYIGYPTGKQLSVVALAFLEYLQNEGKQLTESPYY</sequence>
<gene>
    <name evidence="6" type="ORF">TAO_1269</name>
</gene>
<dbReference type="PRINTS" id="PR00039">
    <property type="entry name" value="HTHLYSR"/>
</dbReference>